<dbReference type="Gene3D" id="3.40.630.40">
    <property type="entry name" value="Zn-dependent exopeptidases"/>
    <property type="match status" value="1"/>
</dbReference>
<dbReference type="InterPro" id="IPR011227">
    <property type="entry name" value="UCP029730"/>
</dbReference>
<organism evidence="1 2">
    <name type="scientific">Sphingosinicella soli</name>
    <dbReference type="NCBI Taxonomy" id="333708"/>
    <lineage>
        <taxon>Bacteria</taxon>
        <taxon>Pseudomonadati</taxon>
        <taxon>Pseudomonadota</taxon>
        <taxon>Alphaproteobacteria</taxon>
        <taxon>Sphingomonadales</taxon>
        <taxon>Sphingosinicellaceae</taxon>
        <taxon>Sphingosinicella</taxon>
    </lineage>
</organism>
<reference evidence="1 2" key="1">
    <citation type="submission" date="2020-08" db="EMBL/GenBank/DDBJ databases">
        <title>Genomic Encyclopedia of Type Strains, Phase IV (KMG-IV): sequencing the most valuable type-strain genomes for metagenomic binning, comparative biology and taxonomic classification.</title>
        <authorList>
            <person name="Goeker M."/>
        </authorList>
    </citation>
    <scope>NUCLEOTIDE SEQUENCE [LARGE SCALE GENOMIC DNA]</scope>
    <source>
        <strain evidence="1 2">DSM 17328</strain>
    </source>
</reference>
<dbReference type="PIRSF" id="PIRSF029730">
    <property type="entry name" value="UCP029730"/>
    <property type="match status" value="1"/>
</dbReference>
<dbReference type="Pfam" id="PF05013">
    <property type="entry name" value="FGase"/>
    <property type="match status" value="1"/>
</dbReference>
<comment type="caution">
    <text evidence="1">The sequence shown here is derived from an EMBL/GenBank/DDBJ whole genome shotgun (WGS) entry which is preliminary data.</text>
</comment>
<name>A0A7W7F7B9_9SPHN</name>
<accession>A0A7W7F7B9</accession>
<dbReference type="InterPro" id="IPR007709">
    <property type="entry name" value="N-FG_amidohydro"/>
</dbReference>
<keyword evidence="1" id="KW-0378">Hydrolase</keyword>
<keyword evidence="2" id="KW-1185">Reference proteome</keyword>
<sequence length="243" mass="25744">MRAAEYLPGTPGRLLIIADHASNAVPVEIALGVGAADLQKHIAWDIGTAALARSLSAALAAPAILATASRLVADCNRAPEDDGAIPPASDGIPVPGNALGADARQARLAAWHEPYHAAIADALDRLSPRLLVSIHSFTPGLASRPEETRPWQVALLYNRDDRAARIAMRVLAAEGLTVGDNQPYSGAVYGYTTDRHAEARGLAYLTFEIRQDMLADEGAIAAWTQRLGRVIGSFESELVEVIS</sequence>
<dbReference type="RefSeq" id="WP_184063453.1">
    <property type="nucleotide sequence ID" value="NZ_JACHNZ010000001.1"/>
</dbReference>
<dbReference type="EMBL" id="JACHNZ010000001">
    <property type="protein sequence ID" value="MBB4630488.1"/>
    <property type="molecule type" value="Genomic_DNA"/>
</dbReference>
<dbReference type="AlphaFoldDB" id="A0A7W7F7B9"/>
<protein>
    <submittedName>
        <fullName evidence="1">Putative N-formylglutamate amidohydrolase</fullName>
    </submittedName>
</protein>
<dbReference type="GO" id="GO:0016787">
    <property type="term" value="F:hydrolase activity"/>
    <property type="evidence" value="ECO:0007669"/>
    <property type="project" value="UniProtKB-KW"/>
</dbReference>
<dbReference type="SUPFAM" id="SSF53187">
    <property type="entry name" value="Zn-dependent exopeptidases"/>
    <property type="match status" value="1"/>
</dbReference>
<evidence type="ECO:0000313" key="2">
    <source>
        <dbReference type="Proteomes" id="UP000566324"/>
    </source>
</evidence>
<proteinExistence type="predicted"/>
<evidence type="ECO:0000313" key="1">
    <source>
        <dbReference type="EMBL" id="MBB4630488.1"/>
    </source>
</evidence>
<dbReference type="Proteomes" id="UP000566324">
    <property type="component" value="Unassembled WGS sequence"/>
</dbReference>
<gene>
    <name evidence="1" type="ORF">GGQ98_000089</name>
</gene>